<accession>A0AB40DIE8</accession>
<feature type="domain" description="C2H2-type" evidence="10">
    <location>
        <begin position="1270"/>
        <end position="1297"/>
    </location>
</feature>
<protein>
    <submittedName>
        <fullName evidence="13">Zinc finger protein 91</fullName>
    </submittedName>
</protein>
<feature type="domain" description="C2H2-type" evidence="10">
    <location>
        <begin position="288"/>
        <end position="315"/>
    </location>
</feature>
<dbReference type="SMART" id="SM00355">
    <property type="entry name" value="ZnF_C2H2"/>
    <property type="match status" value="27"/>
</dbReference>
<keyword evidence="6" id="KW-0804">Transcription</keyword>
<feature type="domain" description="C2H2-type" evidence="10">
    <location>
        <begin position="235"/>
        <end position="262"/>
    </location>
</feature>
<dbReference type="GO" id="GO:0005634">
    <property type="term" value="C:nucleus"/>
    <property type="evidence" value="ECO:0007669"/>
    <property type="project" value="UniProtKB-SubCell"/>
</dbReference>
<evidence type="ECO:0000256" key="3">
    <source>
        <dbReference type="ARBA" id="ARBA00022771"/>
    </source>
</evidence>
<feature type="binding site" evidence="8">
    <location>
        <position position="7"/>
    </location>
    <ligand>
        <name>Zn(2+)</name>
        <dbReference type="ChEBI" id="CHEBI:29105"/>
    </ligand>
</feature>
<evidence type="ECO:0000256" key="4">
    <source>
        <dbReference type="ARBA" id="ARBA00022833"/>
    </source>
</evidence>
<feature type="domain" description="C2H2-type" evidence="10">
    <location>
        <begin position="674"/>
        <end position="701"/>
    </location>
</feature>
<dbReference type="Pfam" id="PF00096">
    <property type="entry name" value="zf-C2H2"/>
    <property type="match status" value="4"/>
</dbReference>
<evidence type="ECO:0000256" key="6">
    <source>
        <dbReference type="ARBA" id="ARBA00023163"/>
    </source>
</evidence>
<dbReference type="RefSeq" id="XP_065721958.2">
    <property type="nucleotide sequence ID" value="XM_065865886.2"/>
</dbReference>
<feature type="domain" description="C2H2-type" evidence="10">
    <location>
        <begin position="704"/>
        <end position="731"/>
    </location>
</feature>
<feature type="domain" description="C2H2-type" evidence="10">
    <location>
        <begin position="207"/>
        <end position="234"/>
    </location>
</feature>
<feature type="domain" description="C2H2-type" evidence="10">
    <location>
        <begin position="576"/>
        <end position="600"/>
    </location>
</feature>
<dbReference type="Gene3D" id="3.30.160.60">
    <property type="entry name" value="Classic Zinc Finger"/>
    <property type="match status" value="14"/>
</dbReference>
<evidence type="ECO:0000259" key="11">
    <source>
        <dbReference type="PROSITE" id="PS51915"/>
    </source>
</evidence>
<dbReference type="GeneID" id="108007937"/>
<evidence type="ECO:0000313" key="13">
    <source>
        <dbReference type="RefSeq" id="XP_065721958.2"/>
    </source>
</evidence>
<feature type="domain" description="C2H2-type" evidence="10">
    <location>
        <begin position="894"/>
        <end position="923"/>
    </location>
</feature>
<gene>
    <name evidence="13" type="primary">LOC108007937</name>
</gene>
<feature type="region of interest" description="Disordered" evidence="9">
    <location>
        <begin position="130"/>
        <end position="205"/>
    </location>
</feature>
<dbReference type="SUPFAM" id="SSF57667">
    <property type="entry name" value="beta-beta-alpha zinc fingers"/>
    <property type="match status" value="11"/>
</dbReference>
<dbReference type="GO" id="GO:0000978">
    <property type="term" value="F:RNA polymerase II cis-regulatory region sequence-specific DNA binding"/>
    <property type="evidence" value="ECO:0007669"/>
    <property type="project" value="TreeGrafter"/>
</dbReference>
<dbReference type="PROSITE" id="PS50157">
    <property type="entry name" value="ZINC_FINGER_C2H2_2"/>
    <property type="match status" value="21"/>
</dbReference>
<dbReference type="InterPro" id="IPR036236">
    <property type="entry name" value="Znf_C2H2_sf"/>
</dbReference>
<dbReference type="Proteomes" id="UP001652628">
    <property type="component" value="Chromosome 3"/>
</dbReference>
<name>A0AB40DIE8_DROSZ</name>
<dbReference type="InterPro" id="IPR013087">
    <property type="entry name" value="Znf_C2H2_type"/>
</dbReference>
<feature type="compositionally biased region" description="Acidic residues" evidence="9">
    <location>
        <begin position="134"/>
        <end position="149"/>
    </location>
</feature>
<feature type="domain" description="C2H2-type" evidence="10">
    <location>
        <begin position="1354"/>
        <end position="1381"/>
    </location>
</feature>
<feature type="compositionally biased region" description="Basic residues" evidence="9">
    <location>
        <begin position="155"/>
        <end position="165"/>
    </location>
</feature>
<reference evidence="13" key="1">
    <citation type="submission" date="2025-08" db="UniProtKB">
        <authorList>
            <consortium name="RefSeq"/>
        </authorList>
    </citation>
    <scope>IDENTIFICATION</scope>
</reference>
<evidence type="ECO:0000256" key="7">
    <source>
        <dbReference type="PROSITE-ProRule" id="PRU00042"/>
    </source>
</evidence>
<feature type="domain" description="C2H2-type" evidence="10">
    <location>
        <begin position="965"/>
        <end position="992"/>
    </location>
</feature>
<dbReference type="GO" id="GO:0008270">
    <property type="term" value="F:zinc ion binding"/>
    <property type="evidence" value="ECO:0007669"/>
    <property type="project" value="UniProtKB-UniRule"/>
</dbReference>
<feature type="domain" description="C2H2-type" evidence="10">
    <location>
        <begin position="1173"/>
        <end position="1200"/>
    </location>
</feature>
<dbReference type="PANTHER" id="PTHR24379">
    <property type="entry name" value="KRAB AND ZINC FINGER DOMAIN-CONTAINING"/>
    <property type="match status" value="1"/>
</dbReference>
<sequence>MLPPDICRTCALQNGQLLPLSTCLDRDASKSYYDVLHELTQMDSQLESSDDNLPQHLCTDCWTRLENAHAFVEQAKRVNGELLARFRECLDEMPIDIPEEQNIKTEVDLDDEGNKCEVDVDSAAMDIKWQPESASEEDFLDAAESDEDEVDKKTYHLRRSSRKMKLAVESEEEDVKPSEPEPTPVKRRRGRPPGPGRSQSMTTDGRHACDVCGKTFSWYRDMQRHARIHFEQASFVCDTCGKGFLRKDKYMFHLRCHNKREAKWKALQSGKEWRFAERLYSSGRLKKIECKLCGLSCQRMEELRLHIKTHVDVESLANLRKDNDVVREHFPGFPCDLDAIKRQICADIAEGHSEKFACIVNFHGYELGLGDSDEECENKESKYHCFVCNLFFTRKHRMMKHTLEEHSESVSSLPWQRCSSCKVGFLCLTLYNEHLSTQCHSKLKRYRCRKCPGKFMWPENLQNHACSHRLEDKTVPKKIMCSLCDAALPSLAQLRGHLITHQHDLNGISPEFNSSFFSSFYPDGLDCTTSDLAARIAEDFEVQDFDRYYNICTESGQELDLFDSETEQSEEETKTYTCLLCGEVASTLTTLMQHQKTVHADGISDLPCPCENCEARFVSKALLQQHRRHRCAKKHSRFHCQSCSIRFVWQSNYEKHLKTHHSKNEDDEHGATKLQCDECEKVFIWHKDLNRHKRLHQPQSAAQFDCPHCHRRFHRKDGLKSHLKVHAGEPVQIKEHRPIPNVVQGLALSRLSRPHGCKQIQCMICLSRHSKISDLRTHMRSHQYGLSFSEDRDIPSASRAFYPELETVLERNELAERTMADVQKEFEMDRFISITNEAGLELNLDSSETDTESEQEELQPAQSYACNLCNAVVRRKYQLYAHQLAEHKWEDAFLVCSLCQARFVNESLLDRHSRTLCHNAQKLFQCRKCPLRFRWKENLKLHINLFHQHVEIPIQDDASQVDGDLKCEKCPRSFKMQKDLTRHTLMHGQESTIFRCRWCARRFYRRANLLQHIARHGISVSQLPYAEAILDAYVNPGGRKIVECRVCSVSFPTISALRLHLETMPAGSHHDFSSLQNYSITNQMGYEMDLDDSETDDDVARTHSKPPGAPDFYTCGMCQLRCSRKFELYQHQQAMHRTEKIPDGCNRCIFRSVCPEIISHHKKTQCENREKQFTCARCGYKFMWESNLLRHMELHHEKVEDQELDESKEASGDEPKAENQVFQCGLCTRKYNRKDRLTAHLKKFHGPEGKDSNKVKVSNRPTSPKEPKRFLCAFCGKAVSSSSNLIIHMRRHTGEKPFKCDYCTMAFPRSSDLQCHRRTHTGERPHVCTVCQKGFARSYKLQQHMRIHSGERPYKCTYCEKSFTQSNDLTLHIRRHTGERPYQCGVCGERFIQGTALKNHRMQQSHFEEGQESGEPTRRTVLEQFTV</sequence>
<feature type="domain" description="C2H2-type" evidence="10">
    <location>
        <begin position="1326"/>
        <end position="1353"/>
    </location>
</feature>
<feature type="domain" description="C2H2-type" evidence="10">
    <location>
        <begin position="638"/>
        <end position="665"/>
    </location>
</feature>
<feature type="domain" description="C2H2-type" evidence="10">
    <location>
        <begin position="1222"/>
        <end position="1250"/>
    </location>
</feature>
<proteinExistence type="predicted"/>
<dbReference type="Gene3D" id="3.40.1800.20">
    <property type="match status" value="1"/>
</dbReference>
<keyword evidence="4 8" id="KW-0862">Zinc</keyword>
<dbReference type="GO" id="GO:0001228">
    <property type="term" value="F:DNA-binding transcription activator activity, RNA polymerase II-specific"/>
    <property type="evidence" value="ECO:0007669"/>
    <property type="project" value="TreeGrafter"/>
</dbReference>
<dbReference type="PROSITE" id="PS51915">
    <property type="entry name" value="ZAD"/>
    <property type="match status" value="1"/>
</dbReference>
<feature type="region of interest" description="Disordered" evidence="9">
    <location>
        <begin position="1243"/>
        <end position="1265"/>
    </location>
</feature>
<dbReference type="SMART" id="SM00868">
    <property type="entry name" value="zf-AD"/>
    <property type="match status" value="1"/>
</dbReference>
<keyword evidence="12" id="KW-1185">Reference proteome</keyword>
<evidence type="ECO:0000256" key="8">
    <source>
        <dbReference type="PROSITE-ProRule" id="PRU01263"/>
    </source>
</evidence>
<feature type="compositionally biased region" description="Basic and acidic residues" evidence="9">
    <location>
        <begin position="1245"/>
        <end position="1254"/>
    </location>
</feature>
<evidence type="ECO:0000259" key="10">
    <source>
        <dbReference type="PROSITE" id="PS50157"/>
    </source>
</evidence>
<feature type="domain" description="ZAD" evidence="11">
    <location>
        <begin position="5"/>
        <end position="85"/>
    </location>
</feature>
<dbReference type="PROSITE" id="PS00028">
    <property type="entry name" value="ZINC_FINGER_C2H2_1"/>
    <property type="match status" value="22"/>
</dbReference>
<evidence type="ECO:0000256" key="2">
    <source>
        <dbReference type="ARBA" id="ARBA00022737"/>
    </source>
</evidence>
<evidence type="ECO:0000256" key="9">
    <source>
        <dbReference type="SAM" id="MobiDB-lite"/>
    </source>
</evidence>
<feature type="domain" description="C2H2-type" evidence="10">
    <location>
        <begin position="994"/>
        <end position="1016"/>
    </location>
</feature>
<organism evidence="12 13">
    <name type="scientific">Drosophila suzukii</name>
    <name type="common">Spotted-wing drosophila fruit fly</name>
    <dbReference type="NCBI Taxonomy" id="28584"/>
    <lineage>
        <taxon>Eukaryota</taxon>
        <taxon>Metazoa</taxon>
        <taxon>Ecdysozoa</taxon>
        <taxon>Arthropoda</taxon>
        <taxon>Hexapoda</taxon>
        <taxon>Insecta</taxon>
        <taxon>Pterygota</taxon>
        <taxon>Neoptera</taxon>
        <taxon>Endopterygota</taxon>
        <taxon>Diptera</taxon>
        <taxon>Brachycera</taxon>
        <taxon>Muscomorpha</taxon>
        <taxon>Ephydroidea</taxon>
        <taxon>Drosophilidae</taxon>
        <taxon>Drosophila</taxon>
        <taxon>Sophophora</taxon>
    </lineage>
</organism>
<dbReference type="PANTHER" id="PTHR24379:SF121">
    <property type="entry name" value="C2H2-TYPE DOMAIN-CONTAINING PROTEIN"/>
    <property type="match status" value="1"/>
</dbReference>
<feature type="domain" description="C2H2-type" evidence="10">
    <location>
        <begin position="1298"/>
        <end position="1325"/>
    </location>
</feature>
<keyword evidence="5" id="KW-0805">Transcription regulation</keyword>
<feature type="domain" description="C2H2-type" evidence="10">
    <location>
        <begin position="1113"/>
        <end position="1141"/>
    </location>
</feature>
<feature type="domain" description="C2H2-type" evidence="10">
    <location>
        <begin position="864"/>
        <end position="892"/>
    </location>
</feature>
<evidence type="ECO:0000256" key="1">
    <source>
        <dbReference type="ARBA" id="ARBA00022723"/>
    </source>
</evidence>
<evidence type="ECO:0000313" key="12">
    <source>
        <dbReference type="Proteomes" id="UP001652628"/>
    </source>
</evidence>
<keyword evidence="2" id="KW-0677">Repeat</keyword>
<feature type="binding site" evidence="8">
    <location>
        <position position="58"/>
    </location>
    <ligand>
        <name>Zn(2+)</name>
        <dbReference type="ChEBI" id="CHEBI:29105"/>
    </ligand>
</feature>
<dbReference type="SUPFAM" id="SSF57716">
    <property type="entry name" value="Glucocorticoid receptor-like (DNA-binding domain)"/>
    <property type="match status" value="1"/>
</dbReference>
<keyword evidence="3 7" id="KW-0863">Zinc-finger</keyword>
<feature type="domain" description="C2H2-type" evidence="10">
    <location>
        <begin position="1382"/>
        <end position="1411"/>
    </location>
</feature>
<feature type="binding site" evidence="8">
    <location>
        <position position="61"/>
    </location>
    <ligand>
        <name>Zn(2+)</name>
        <dbReference type="ChEBI" id="CHEBI:29105"/>
    </ligand>
</feature>
<feature type="binding site" evidence="8">
    <location>
        <position position="10"/>
    </location>
    <ligand>
        <name>Zn(2+)</name>
        <dbReference type="ChEBI" id="CHEBI:29105"/>
    </ligand>
</feature>
<dbReference type="Pfam" id="PF07776">
    <property type="entry name" value="zf-AD"/>
    <property type="match status" value="1"/>
</dbReference>
<feature type="domain" description="C2H2-type" evidence="10">
    <location>
        <begin position="446"/>
        <end position="473"/>
    </location>
</feature>
<dbReference type="Pfam" id="PF13912">
    <property type="entry name" value="zf-C2H2_6"/>
    <property type="match status" value="3"/>
</dbReference>
<evidence type="ECO:0000256" key="5">
    <source>
        <dbReference type="ARBA" id="ARBA00023015"/>
    </source>
</evidence>
<keyword evidence="1 8" id="KW-0479">Metal-binding</keyword>
<feature type="domain" description="C2H2-type" evidence="10">
    <location>
        <begin position="924"/>
        <end position="947"/>
    </location>
</feature>
<dbReference type="InterPro" id="IPR012934">
    <property type="entry name" value="Znf_AD"/>
</dbReference>